<feature type="region of interest" description="Disordered" evidence="1">
    <location>
        <begin position="185"/>
        <end position="250"/>
    </location>
</feature>
<feature type="domain" description="Htaa" evidence="4">
    <location>
        <begin position="41"/>
        <end position="188"/>
    </location>
</feature>
<evidence type="ECO:0000256" key="2">
    <source>
        <dbReference type="SAM" id="Phobius"/>
    </source>
</evidence>
<feature type="compositionally biased region" description="Gly residues" evidence="1">
    <location>
        <begin position="414"/>
        <end position="436"/>
    </location>
</feature>
<evidence type="ECO:0000259" key="4">
    <source>
        <dbReference type="Pfam" id="PF04213"/>
    </source>
</evidence>
<keyword evidence="3" id="KW-0732">Signal</keyword>
<evidence type="ECO:0000256" key="1">
    <source>
        <dbReference type="SAM" id="MobiDB-lite"/>
    </source>
</evidence>
<keyword evidence="2" id="KW-0472">Membrane</keyword>
<organism evidence="5 6">
    <name type="scientific">Streptomyces polyasparticus</name>
    <dbReference type="NCBI Taxonomy" id="2767826"/>
    <lineage>
        <taxon>Bacteria</taxon>
        <taxon>Bacillati</taxon>
        <taxon>Actinomycetota</taxon>
        <taxon>Actinomycetes</taxon>
        <taxon>Kitasatosporales</taxon>
        <taxon>Streptomycetaceae</taxon>
        <taxon>Streptomyces</taxon>
    </lineage>
</organism>
<evidence type="ECO:0000256" key="3">
    <source>
        <dbReference type="SAM" id="SignalP"/>
    </source>
</evidence>
<protein>
    <submittedName>
        <fullName evidence="5">HtaA domain-containing protein</fullName>
    </submittedName>
</protein>
<keyword evidence="2" id="KW-1133">Transmembrane helix</keyword>
<reference evidence="5 6" key="1">
    <citation type="submission" date="2020-08" db="EMBL/GenBank/DDBJ databases">
        <title>Genemic of Streptomyces polyaspartic.</title>
        <authorList>
            <person name="Liu W."/>
        </authorList>
    </citation>
    <scope>NUCLEOTIDE SEQUENCE [LARGE SCALE GENOMIC DNA]</scope>
    <source>
        <strain evidence="5 6">TRM66268-LWL</strain>
    </source>
</reference>
<dbReference type="Pfam" id="PF04213">
    <property type="entry name" value="HtaA"/>
    <property type="match status" value="2"/>
</dbReference>
<dbReference type="RefSeq" id="WP_187812891.1">
    <property type="nucleotide sequence ID" value="NZ_JACTVJ010000004.1"/>
</dbReference>
<keyword evidence="2" id="KW-0812">Transmembrane</keyword>
<feature type="chain" id="PRO_5046186690" evidence="3">
    <location>
        <begin position="33"/>
        <end position="487"/>
    </location>
</feature>
<keyword evidence="6" id="KW-1185">Reference proteome</keyword>
<evidence type="ECO:0000313" key="5">
    <source>
        <dbReference type="EMBL" id="MBC9712444.1"/>
    </source>
</evidence>
<proteinExistence type="predicted"/>
<comment type="caution">
    <text evidence="5">The sequence shown here is derived from an EMBL/GenBank/DDBJ whole genome shotgun (WGS) entry which is preliminary data.</text>
</comment>
<dbReference type="Proteomes" id="UP000642284">
    <property type="component" value="Unassembled WGS sequence"/>
</dbReference>
<feature type="compositionally biased region" description="Low complexity" evidence="1">
    <location>
        <begin position="202"/>
        <end position="243"/>
    </location>
</feature>
<feature type="compositionally biased region" description="Pro residues" evidence="1">
    <location>
        <begin position="192"/>
        <end position="201"/>
    </location>
</feature>
<dbReference type="EMBL" id="JACTVJ010000004">
    <property type="protein sequence ID" value="MBC9712444.1"/>
    <property type="molecule type" value="Genomic_DNA"/>
</dbReference>
<name>A0ABR7SBB5_9ACTN</name>
<dbReference type="InterPro" id="IPR007331">
    <property type="entry name" value="Htaa"/>
</dbReference>
<feature type="transmembrane region" description="Helical" evidence="2">
    <location>
        <begin position="454"/>
        <end position="475"/>
    </location>
</feature>
<feature type="domain" description="Htaa" evidence="4">
    <location>
        <begin position="247"/>
        <end position="402"/>
    </location>
</feature>
<accession>A0ABR7SBB5</accession>
<gene>
    <name evidence="5" type="ORF">H9Y04_07645</name>
</gene>
<feature type="signal peptide" evidence="3">
    <location>
        <begin position="1"/>
        <end position="32"/>
    </location>
</feature>
<feature type="region of interest" description="Disordered" evidence="1">
    <location>
        <begin position="411"/>
        <end position="436"/>
    </location>
</feature>
<sequence length="487" mass="48868">MATSRRSIALAASAATALTLGATSLVMNSASAAEMPLKDYTLTWGIKQSFRDYVITTGTMAPNGTITTADGATQAEKNGAFTFTGGTGTYDSTAHTVKLAFKGSVTFKSPAMPDGHGFEIKVTDVKFDSAAKSVTADVTKNGTLSEDVPLAEVTPSQTMKDMPTKLTDKAGELLHASYAGAAGDPLTVTAPAKPPVTPSPSPSTSKPNPSPSTGNPSPSPSTSTPSTPKPSPSTSAPTKPPAGQIVDGKLSWGVKESFRRYISGGGEVKTAGGATKTASGYDFPYKSAKFDAKGKKVDAGFGGSVQFLYTAHGIDMTFSDVQVRTNGTSGTLLVDVKTAKGTQNDVEFATLDLAKASYTVKDDVLLLDRIPAAFTEAGAKAFANDEVGSIYKPGDAIDPVTVALSLDKDTALPGTGGTTGGSTAGGTSTTGGGSVGGSVGGGGNLAATGSEVPAGPLLGAAAAVVAAGAGVVFAARRRRTVEGGEQA</sequence>
<evidence type="ECO:0000313" key="6">
    <source>
        <dbReference type="Proteomes" id="UP000642284"/>
    </source>
</evidence>